<dbReference type="PROSITE" id="PS50109">
    <property type="entry name" value="HIS_KIN"/>
    <property type="match status" value="1"/>
</dbReference>
<evidence type="ECO:0000256" key="8">
    <source>
        <dbReference type="SAM" id="Coils"/>
    </source>
</evidence>
<keyword evidence="10" id="KW-0472">Membrane</keyword>
<dbReference type="CDD" id="cd00156">
    <property type="entry name" value="REC"/>
    <property type="match status" value="1"/>
</dbReference>
<evidence type="ECO:0000256" key="10">
    <source>
        <dbReference type="SAM" id="Phobius"/>
    </source>
</evidence>
<feature type="region of interest" description="Disordered" evidence="9">
    <location>
        <begin position="20"/>
        <end position="39"/>
    </location>
</feature>
<proteinExistence type="predicted"/>
<dbReference type="GO" id="GO:0005886">
    <property type="term" value="C:plasma membrane"/>
    <property type="evidence" value="ECO:0007669"/>
    <property type="project" value="TreeGrafter"/>
</dbReference>
<keyword evidence="10" id="KW-0812">Transmembrane</keyword>
<evidence type="ECO:0000256" key="5">
    <source>
        <dbReference type="ARBA" id="ARBA00022679"/>
    </source>
</evidence>
<dbReference type="InterPro" id="IPR011006">
    <property type="entry name" value="CheY-like_superfamily"/>
</dbReference>
<evidence type="ECO:0000313" key="14">
    <source>
        <dbReference type="EMBL" id="TPG27627.1"/>
    </source>
</evidence>
<dbReference type="SMART" id="SM00304">
    <property type="entry name" value="HAMP"/>
    <property type="match status" value="1"/>
</dbReference>
<dbReference type="OrthoDB" id="6114847at2"/>
<dbReference type="Pfam" id="PF00672">
    <property type="entry name" value="HAMP"/>
    <property type="match status" value="1"/>
</dbReference>
<dbReference type="Pfam" id="PF00512">
    <property type="entry name" value="HisKA"/>
    <property type="match status" value="1"/>
</dbReference>
<evidence type="ECO:0000259" key="11">
    <source>
        <dbReference type="PROSITE" id="PS50109"/>
    </source>
</evidence>
<dbReference type="CDD" id="cd00082">
    <property type="entry name" value="HisKA"/>
    <property type="match status" value="1"/>
</dbReference>
<dbReference type="RefSeq" id="WP_140842383.1">
    <property type="nucleotide sequence ID" value="NZ_RCZI01000003.1"/>
</dbReference>
<feature type="coiled-coil region" evidence="8">
    <location>
        <begin position="266"/>
        <end position="304"/>
    </location>
</feature>
<organism evidence="14 15">
    <name type="scientific">Variovorax guangxiensis</name>
    <dbReference type="NCBI Taxonomy" id="1775474"/>
    <lineage>
        <taxon>Bacteria</taxon>
        <taxon>Pseudomonadati</taxon>
        <taxon>Pseudomonadota</taxon>
        <taxon>Betaproteobacteria</taxon>
        <taxon>Burkholderiales</taxon>
        <taxon>Comamonadaceae</taxon>
        <taxon>Variovorax</taxon>
    </lineage>
</organism>
<dbReference type="SUPFAM" id="SSF47384">
    <property type="entry name" value="Homodimeric domain of signal transducing histidine kinase"/>
    <property type="match status" value="1"/>
</dbReference>
<feature type="modified residue" description="4-aspartylphosphate" evidence="7">
    <location>
        <position position="610"/>
    </location>
</feature>
<dbReference type="Gene3D" id="3.40.50.2300">
    <property type="match status" value="1"/>
</dbReference>
<keyword evidence="4 7" id="KW-0597">Phosphoprotein</keyword>
<dbReference type="SMART" id="SM00388">
    <property type="entry name" value="HisKA"/>
    <property type="match status" value="1"/>
</dbReference>
<dbReference type="InterPro" id="IPR003661">
    <property type="entry name" value="HisK_dim/P_dom"/>
</dbReference>
<evidence type="ECO:0000256" key="2">
    <source>
        <dbReference type="ARBA" id="ARBA00004370"/>
    </source>
</evidence>
<dbReference type="InterPro" id="IPR036890">
    <property type="entry name" value="HATPase_C_sf"/>
</dbReference>
<dbReference type="Proteomes" id="UP000319212">
    <property type="component" value="Unassembled WGS sequence"/>
</dbReference>
<comment type="subcellular location">
    <subcellularLocation>
        <location evidence="2">Membrane</location>
    </subcellularLocation>
</comment>
<name>A0A502DQG5_9BURK</name>
<evidence type="ECO:0000256" key="6">
    <source>
        <dbReference type="ARBA" id="ARBA00022777"/>
    </source>
</evidence>
<evidence type="ECO:0000259" key="12">
    <source>
        <dbReference type="PROSITE" id="PS50110"/>
    </source>
</evidence>
<dbReference type="PROSITE" id="PS50885">
    <property type="entry name" value="HAMP"/>
    <property type="match status" value="1"/>
</dbReference>
<dbReference type="EMBL" id="RCZI01000003">
    <property type="protein sequence ID" value="TPG27627.1"/>
    <property type="molecule type" value="Genomic_DNA"/>
</dbReference>
<dbReference type="InterPro" id="IPR004358">
    <property type="entry name" value="Sig_transdc_His_kin-like_C"/>
</dbReference>
<dbReference type="PROSITE" id="PS50110">
    <property type="entry name" value="RESPONSE_REGULATORY"/>
    <property type="match status" value="1"/>
</dbReference>
<evidence type="ECO:0000313" key="15">
    <source>
        <dbReference type="Proteomes" id="UP000319212"/>
    </source>
</evidence>
<feature type="domain" description="HAMP" evidence="13">
    <location>
        <begin position="231"/>
        <end position="292"/>
    </location>
</feature>
<dbReference type="InterPro" id="IPR001789">
    <property type="entry name" value="Sig_transdc_resp-reg_receiver"/>
</dbReference>
<keyword evidence="10" id="KW-1133">Transmembrane helix</keyword>
<dbReference type="InterPro" id="IPR036097">
    <property type="entry name" value="HisK_dim/P_sf"/>
</dbReference>
<dbReference type="Gene3D" id="6.10.340.10">
    <property type="match status" value="1"/>
</dbReference>
<keyword evidence="6 14" id="KW-0418">Kinase</keyword>
<dbReference type="EC" id="2.7.13.3" evidence="3"/>
<feature type="domain" description="Response regulatory" evidence="12">
    <location>
        <begin position="559"/>
        <end position="675"/>
    </location>
</feature>
<dbReference type="InterPro" id="IPR005467">
    <property type="entry name" value="His_kinase_dom"/>
</dbReference>
<dbReference type="GO" id="GO:0009927">
    <property type="term" value="F:histidine phosphotransfer kinase activity"/>
    <property type="evidence" value="ECO:0007669"/>
    <property type="project" value="TreeGrafter"/>
</dbReference>
<keyword evidence="5" id="KW-0808">Transferase</keyword>
<dbReference type="PANTHER" id="PTHR43047:SF9">
    <property type="entry name" value="HISTIDINE KINASE"/>
    <property type="match status" value="1"/>
</dbReference>
<dbReference type="SMART" id="SM00448">
    <property type="entry name" value="REC"/>
    <property type="match status" value="1"/>
</dbReference>
<comment type="catalytic activity">
    <reaction evidence="1">
        <text>ATP + protein L-histidine = ADP + protein N-phospho-L-histidine.</text>
        <dbReference type="EC" id="2.7.13.3"/>
    </reaction>
</comment>
<dbReference type="PANTHER" id="PTHR43047">
    <property type="entry name" value="TWO-COMPONENT HISTIDINE PROTEIN KINASE"/>
    <property type="match status" value="1"/>
</dbReference>
<dbReference type="InterPro" id="IPR003594">
    <property type="entry name" value="HATPase_dom"/>
</dbReference>
<dbReference type="GO" id="GO:0000155">
    <property type="term" value="F:phosphorelay sensor kinase activity"/>
    <property type="evidence" value="ECO:0007669"/>
    <property type="project" value="InterPro"/>
</dbReference>
<evidence type="ECO:0000256" key="9">
    <source>
        <dbReference type="SAM" id="MobiDB-lite"/>
    </source>
</evidence>
<dbReference type="Pfam" id="PF02518">
    <property type="entry name" value="HATPase_c"/>
    <property type="match status" value="1"/>
</dbReference>
<evidence type="ECO:0000256" key="4">
    <source>
        <dbReference type="ARBA" id="ARBA00022553"/>
    </source>
</evidence>
<keyword evidence="8" id="KW-0175">Coiled coil</keyword>
<dbReference type="AlphaFoldDB" id="A0A502DQG5"/>
<dbReference type="SUPFAM" id="SSF55874">
    <property type="entry name" value="ATPase domain of HSP90 chaperone/DNA topoisomerase II/histidine kinase"/>
    <property type="match status" value="1"/>
</dbReference>
<dbReference type="Gene3D" id="1.10.287.130">
    <property type="match status" value="1"/>
</dbReference>
<dbReference type="InterPro" id="IPR003660">
    <property type="entry name" value="HAMP_dom"/>
</dbReference>
<evidence type="ECO:0000256" key="3">
    <source>
        <dbReference type="ARBA" id="ARBA00012438"/>
    </source>
</evidence>
<evidence type="ECO:0000256" key="1">
    <source>
        <dbReference type="ARBA" id="ARBA00000085"/>
    </source>
</evidence>
<accession>A0A502DQG5</accession>
<dbReference type="SMART" id="SM00387">
    <property type="entry name" value="HATPase_c"/>
    <property type="match status" value="1"/>
</dbReference>
<evidence type="ECO:0000256" key="7">
    <source>
        <dbReference type="PROSITE-ProRule" id="PRU00169"/>
    </source>
</evidence>
<protein>
    <recommendedName>
        <fullName evidence="3">histidine kinase</fullName>
        <ecNumber evidence="3">2.7.13.3</ecNumber>
    </recommendedName>
</protein>
<dbReference type="CDD" id="cd00075">
    <property type="entry name" value="HATPase"/>
    <property type="match status" value="1"/>
</dbReference>
<dbReference type="SUPFAM" id="SSF52172">
    <property type="entry name" value="CheY-like"/>
    <property type="match status" value="1"/>
</dbReference>
<evidence type="ECO:0000259" key="13">
    <source>
        <dbReference type="PROSITE" id="PS50885"/>
    </source>
</evidence>
<reference evidence="14 15" key="1">
    <citation type="journal article" date="2019" name="Environ. Microbiol.">
        <title>Species interactions and distinct microbial communities in high Arctic permafrost affected cryosols are associated with the CH4 and CO2 gas fluxes.</title>
        <authorList>
            <person name="Altshuler I."/>
            <person name="Hamel J."/>
            <person name="Turney S."/>
            <person name="Magnuson E."/>
            <person name="Levesque R."/>
            <person name="Greer C."/>
            <person name="Whyte L.G."/>
        </authorList>
    </citation>
    <scope>NUCLEOTIDE SEQUENCE [LARGE SCALE GENOMIC DNA]</scope>
    <source>
        <strain evidence="14 15">S06.C</strain>
    </source>
</reference>
<gene>
    <name evidence="14" type="ORF">EAH82_12710</name>
</gene>
<sequence length="678" mass="71287">MGRLSAWLRLSVARAVEAQPSGRAASSQPAELSDPSHFTDSAELATQPVVVRGTLRRDLLRLGIGPCAAVALALTAWFTHSRLDTLEAAFDAEGQAAARQVAAMSDLSLYAGDLPALQNVAGAALRSGQVTRVEISNNAGVYVTAGPASPASAPAASVRVFTAPVTLREASRAATFAPAGSTDGAAPIGLVQVLRDTTAHTRERTRSLMTGIGIALIALLAAWAAVRQMARAVAQPLRSISRTVAALEAGRFEARCEVVGDPDAPAARDRHELAALANDINRLAERLQRNQQVSEERVREATAVALQRMAEAEQAALSRARFLAAASHDLRQPLHAMGLFIDGLLPTATPAQRPAVQRLQESTGFMGVLLDDLLEISRLDAQVLTPAIAGVSLAALFDRLGAQHAAAADEAQVRLVWRDRGLAVRTDAALLLRIVGNLVGNAIRHAPPDGSVLVIARRIGKGVRIEVRDDGVGIAPIHQARIFEEFYQVANTERDRRQGFGLGLAICARIAALLGTRITVRSALQAGSTFALVVPHALPTDIAPPVAEPITPSALTGLRCLVVDDDPAILDGSRVLLAQWGCRVDTVATVAQALDRLGAPGAVYDAVLCDLQLADAEDGMVVIEAAARLQPSALAVLVSGATGPEVLQRLRRGGVMLLTKPVAPAKLRALLSTRRRAG</sequence>
<dbReference type="CDD" id="cd06225">
    <property type="entry name" value="HAMP"/>
    <property type="match status" value="1"/>
</dbReference>
<dbReference type="Pfam" id="PF00072">
    <property type="entry name" value="Response_reg"/>
    <property type="match status" value="1"/>
</dbReference>
<dbReference type="Gene3D" id="3.30.565.10">
    <property type="entry name" value="Histidine kinase-like ATPase, C-terminal domain"/>
    <property type="match status" value="1"/>
</dbReference>
<feature type="transmembrane region" description="Helical" evidence="10">
    <location>
        <begin position="208"/>
        <end position="226"/>
    </location>
</feature>
<feature type="domain" description="Histidine kinase" evidence="11">
    <location>
        <begin position="325"/>
        <end position="538"/>
    </location>
</feature>
<comment type="caution">
    <text evidence="14">The sequence shown here is derived from an EMBL/GenBank/DDBJ whole genome shotgun (WGS) entry which is preliminary data.</text>
</comment>
<dbReference type="PRINTS" id="PR00344">
    <property type="entry name" value="BCTRLSENSOR"/>
</dbReference>